<gene>
    <name evidence="1" type="ORF">KPC_1474</name>
</gene>
<protein>
    <recommendedName>
        <fullName evidence="3">Inovirus Gp2 family protein</fullName>
    </recommendedName>
</protein>
<evidence type="ECO:0000313" key="2">
    <source>
        <dbReference type="Proteomes" id="UP000245974"/>
    </source>
</evidence>
<organism evidence="1 2">
    <name type="scientific">Acinetobacter stercoris</name>
    <dbReference type="NCBI Taxonomy" id="2126983"/>
    <lineage>
        <taxon>Bacteria</taxon>
        <taxon>Pseudomonadati</taxon>
        <taxon>Pseudomonadota</taxon>
        <taxon>Gammaproteobacteria</taxon>
        <taxon>Moraxellales</taxon>
        <taxon>Moraxellaceae</taxon>
        <taxon>Acinetobacter</taxon>
    </lineage>
</organism>
<proteinExistence type="predicted"/>
<accession>A0A2U3MXY6</accession>
<evidence type="ECO:0008006" key="3">
    <source>
        <dbReference type="Google" id="ProtNLM"/>
    </source>
</evidence>
<dbReference type="Proteomes" id="UP000245974">
    <property type="component" value="Unassembled WGS sequence"/>
</dbReference>
<name>A0A2U3MXY6_9GAMM</name>
<reference evidence="2" key="1">
    <citation type="submission" date="2018-03" db="EMBL/GenBank/DDBJ databases">
        <authorList>
            <person name="Blom J."/>
        </authorList>
    </citation>
    <scope>NUCLEOTIDE SEQUENCE [LARGE SCALE GENOMIC DNA]</scope>
    <source>
        <strain evidence="2">KPC-SM-21</strain>
    </source>
</reference>
<dbReference type="AlphaFoldDB" id="A0A2U3MXY6"/>
<dbReference type="RefSeq" id="WP_228212190.1">
    <property type="nucleotide sequence ID" value="NZ_OOGT01000051.1"/>
</dbReference>
<dbReference type="EMBL" id="OOGT01000051">
    <property type="protein sequence ID" value="SPL70296.1"/>
    <property type="molecule type" value="Genomic_DNA"/>
</dbReference>
<keyword evidence="2" id="KW-1185">Reference proteome</keyword>
<dbReference type="InParanoid" id="A0A2U3MXY6"/>
<sequence>MLQYDLSHQATVMTTVNNFVDYMLNLELSHTDFIAHLCVLIPAFKAFDQEGIEYCTLVGAFKDMVQLVEAHRGDLGIEEYLTQLSPIEISNLRNLLRSHRSQHLAQIRLFKQQEEENQDRFLAYVQRILNDHYKVLVVRIDFGYLKASMSNITVQDFYNHIESLRNLLKDKNGCFKHLLGYGLALEQGSSKGYHVHLMLIYNGSERCQDWYLANEVIQKWQEITQGLGYGLNNNTPEKKKQYADRGLLGTGMIHRNQPLEMQNALNVASYLTQPEKFMQRMLIKPLGKRTFFKGIYHEHGRKYKNNHPTSAEAGIWSEQDVDDLLDEPIVIEP</sequence>
<evidence type="ECO:0000313" key="1">
    <source>
        <dbReference type="EMBL" id="SPL70296.1"/>
    </source>
</evidence>